<dbReference type="EMBL" id="JRLY01000008">
    <property type="protein sequence ID" value="KGO92771.1"/>
    <property type="molecule type" value="Genomic_DNA"/>
</dbReference>
<feature type="signal peptide" evidence="1">
    <location>
        <begin position="1"/>
        <end position="26"/>
    </location>
</feature>
<name>A0A0A2MMH8_9FLAO</name>
<dbReference type="PROSITE" id="PS50093">
    <property type="entry name" value="PKD"/>
    <property type="match status" value="1"/>
</dbReference>
<dbReference type="eggNOG" id="COG3291">
    <property type="taxonomic scope" value="Bacteria"/>
</dbReference>
<dbReference type="NCBIfam" id="TIGR04131">
    <property type="entry name" value="Bac_Flav_CTERM"/>
    <property type="match status" value="1"/>
</dbReference>
<reference evidence="3 4" key="1">
    <citation type="submission" date="2013-09" db="EMBL/GenBank/DDBJ databases">
        <authorList>
            <person name="Zeng Z."/>
            <person name="Chen C."/>
        </authorList>
    </citation>
    <scope>NUCLEOTIDE SEQUENCE [LARGE SCALE GENOMIC DNA]</scope>
    <source>
        <strain evidence="3 4">WB 4.1-42</strain>
    </source>
</reference>
<dbReference type="InterPro" id="IPR013783">
    <property type="entry name" value="Ig-like_fold"/>
</dbReference>
<keyword evidence="1" id="KW-0732">Signal</keyword>
<proteinExistence type="predicted"/>
<dbReference type="InterPro" id="IPR000601">
    <property type="entry name" value="PKD_dom"/>
</dbReference>
<comment type="caution">
    <text evidence="3">The sequence shown here is derived from an EMBL/GenBank/DDBJ whole genome shotgun (WGS) entry which is preliminary data.</text>
</comment>
<dbReference type="Pfam" id="PF13585">
    <property type="entry name" value="CHU_C"/>
    <property type="match status" value="1"/>
</dbReference>
<accession>A0A0A2MMH8</accession>
<dbReference type="SUPFAM" id="SSF49299">
    <property type="entry name" value="PKD domain"/>
    <property type="match status" value="1"/>
</dbReference>
<dbReference type="SUPFAM" id="SSF75011">
    <property type="entry name" value="3-carboxy-cis,cis-mucoante lactonizing enzyme"/>
    <property type="match status" value="1"/>
</dbReference>
<dbReference type="RefSeq" id="WP_026992853.1">
    <property type="nucleotide sequence ID" value="NZ_JRLY01000008.1"/>
</dbReference>
<gene>
    <name evidence="3" type="ORF">Q766_11690</name>
</gene>
<dbReference type="Proteomes" id="UP000030111">
    <property type="component" value="Unassembled WGS sequence"/>
</dbReference>
<evidence type="ECO:0000313" key="4">
    <source>
        <dbReference type="Proteomes" id="UP000030111"/>
    </source>
</evidence>
<dbReference type="CDD" id="cd00146">
    <property type="entry name" value="PKD"/>
    <property type="match status" value="1"/>
</dbReference>
<protein>
    <recommendedName>
        <fullName evidence="2">PKD domain-containing protein</fullName>
    </recommendedName>
</protein>
<dbReference type="InterPro" id="IPR026341">
    <property type="entry name" value="T9SS_type_B"/>
</dbReference>
<evidence type="ECO:0000313" key="3">
    <source>
        <dbReference type="EMBL" id="KGO92771.1"/>
    </source>
</evidence>
<organism evidence="3 4">
    <name type="scientific">Flavobacterium subsaxonicum WB 4.1-42 = DSM 21790</name>
    <dbReference type="NCBI Taxonomy" id="1121898"/>
    <lineage>
        <taxon>Bacteria</taxon>
        <taxon>Pseudomonadati</taxon>
        <taxon>Bacteroidota</taxon>
        <taxon>Flavobacteriia</taxon>
        <taxon>Flavobacteriales</taxon>
        <taxon>Flavobacteriaceae</taxon>
        <taxon>Flavobacterium</taxon>
    </lineage>
</organism>
<dbReference type="OrthoDB" id="1489185at2"/>
<evidence type="ECO:0000259" key="2">
    <source>
        <dbReference type="PROSITE" id="PS50093"/>
    </source>
</evidence>
<feature type="domain" description="PKD" evidence="2">
    <location>
        <begin position="436"/>
        <end position="484"/>
    </location>
</feature>
<dbReference type="Pfam" id="PF18911">
    <property type="entry name" value="PKD_4"/>
    <property type="match status" value="1"/>
</dbReference>
<feature type="chain" id="PRO_5001992572" description="PKD domain-containing protein" evidence="1">
    <location>
        <begin position="27"/>
        <end position="1025"/>
    </location>
</feature>
<dbReference type="InterPro" id="IPR035986">
    <property type="entry name" value="PKD_dom_sf"/>
</dbReference>
<dbReference type="Gene3D" id="2.60.40.10">
    <property type="entry name" value="Immunoglobulins"/>
    <property type="match status" value="1"/>
</dbReference>
<sequence length="1025" mass="109325">MKRKLHYLKTIAALLPALFFCPTLHAQWDDGLWTGQQANNWYFGFSNGISFNTGQPQFLTGGQTTVMEGTANISDAEGNLLFYASNGTVWNKNNVVMQNGSNILSGSQSSTQSGIIIPKPGTDSVYYLFNIDIHNGLVYSEIDMALDNGLGAVTAVKNVVLADDARVEKITAVYHADKEQIWLISHRAHNNQFIAYLISDEGIAAPVTSAAGYSYTTDTPFEGAYVQEGPAGQLKASPDGSKLAAAQMAGELWGFSIINGMFEVFDFDNTTGVVSNPVEITVANSVYGLEFSPNSKYLYVLDNQYMPTSGALGTTTEKMYQYDLTAGTPSAIAASATMIGQYFSRYMCAMQLGPDGKVYTMNSKNQNVMVAISNPNNAGIAANLQANALVVEDADSIGMPTFNQSYFESGILYEEACGNAVTFSLLRIPDVTLTAWNFGDPNSGADNTSATGQHIFSAPGTYTVTVQITSNGALQTATKQIQVTGFGPAVAVPQNLTACANASGLASFNLSAQTTTILNGLNPADYIVAYYTTSQDAQNGTNAIANTANFQSAGQTIYVAITNSADNCTGFINFTLIALPVPQAPQVPNLQLCSTTANAVFDLTVQNAALLQGQPTVVVMYYTSQADADAATNAIATPQNFTNTANPQTIYARIGYANASCYSTTTFTIGTFVAPAMPQLPNLQTCDTNTQDGFAVFNLTQQDVLLLQGQPAATVAYYASQADADAATNAIATPQSFTNTTNPQSIYAQVNYGTSGCYNVAVFTLSTLVAPATVLIANLQVCDDDADGLAAFNLSQHDAALLQGLPNATVAYYTNHADADAATNAIADSQSFTNTANPQTIYARVSNGNCYSVSTFALNVLDLPVVENLQITGCTPFNLTDAVAGLSGLQFTYYPTHADANLATNAIASPQTYTGTVAYVRAQNTEGCFTVAPIAITTGNCDIQKGISPNGDDRNDNFDLTFLKVQKLSIYNRYGMQVYSQHNYTNQWYGQTDGKNDLPTGTYYYVIEPESGSSKTGWIYINRQN</sequence>
<evidence type="ECO:0000256" key="1">
    <source>
        <dbReference type="SAM" id="SignalP"/>
    </source>
</evidence>
<dbReference type="STRING" id="1121898.GCA_000422725_02503"/>
<dbReference type="AlphaFoldDB" id="A0A0A2MMH8"/>
<keyword evidence="4" id="KW-1185">Reference proteome</keyword>